<dbReference type="EMBL" id="MOCA01000004">
    <property type="protein sequence ID" value="ROO00908.1"/>
    <property type="molecule type" value="Genomic_DNA"/>
</dbReference>
<proteinExistence type="predicted"/>
<name>A0A423NRL1_9PSED</name>
<dbReference type="RefSeq" id="WP_123418580.1">
    <property type="nucleotide sequence ID" value="NZ_BSCP01000036.1"/>
</dbReference>
<reference evidence="1 2" key="1">
    <citation type="submission" date="2016-10" db="EMBL/GenBank/DDBJ databases">
        <title>Comparative genome analysis of multiple Pseudomonas spp. focuses on biocontrol and plant growth promoting traits.</title>
        <authorList>
            <person name="Tao X.-Y."/>
            <person name="Taylor C.G."/>
        </authorList>
    </citation>
    <scope>NUCLEOTIDE SEQUENCE [LARGE SCALE GENOMIC DNA]</scope>
    <source>
        <strain evidence="1 2">36B3</strain>
    </source>
</reference>
<sequence length="122" mass="13747">MNTNISSSQENIIHNCLLDLLESSSSNDSSFLPKALQSLLHSEGFGIEMSGIYISTDADRENIPAYLTKGIAFEFMDSHVTLPFRDAIACITNWYNHHDEIKNPELDKIIEDLKIKFSQQGL</sequence>
<evidence type="ECO:0000313" key="2">
    <source>
        <dbReference type="Proteomes" id="UP000284207"/>
    </source>
</evidence>
<evidence type="ECO:0000313" key="1">
    <source>
        <dbReference type="EMBL" id="ROO00908.1"/>
    </source>
</evidence>
<organism evidence="1 2">
    <name type="scientific">Pseudomonas moraviensis</name>
    <dbReference type="NCBI Taxonomy" id="321662"/>
    <lineage>
        <taxon>Bacteria</taxon>
        <taxon>Pseudomonadati</taxon>
        <taxon>Pseudomonadota</taxon>
        <taxon>Gammaproteobacteria</taxon>
        <taxon>Pseudomonadales</taxon>
        <taxon>Pseudomonadaceae</taxon>
        <taxon>Pseudomonas</taxon>
    </lineage>
</organism>
<dbReference type="Proteomes" id="UP000284207">
    <property type="component" value="Unassembled WGS sequence"/>
</dbReference>
<dbReference type="AlphaFoldDB" id="A0A423NRL1"/>
<evidence type="ECO:0008006" key="3">
    <source>
        <dbReference type="Google" id="ProtNLM"/>
    </source>
</evidence>
<accession>A0A423NRL1</accession>
<comment type="caution">
    <text evidence="1">The sequence shown here is derived from an EMBL/GenBank/DDBJ whole genome shotgun (WGS) entry which is preliminary data.</text>
</comment>
<protein>
    <recommendedName>
        <fullName evidence="3">CDI immunity protein domain-containing protein</fullName>
    </recommendedName>
</protein>
<gene>
    <name evidence="1" type="ORF">BK674_10140</name>
</gene>